<dbReference type="EMBL" id="JBHRYN010000004">
    <property type="protein sequence ID" value="MFC3700396.1"/>
    <property type="molecule type" value="Genomic_DNA"/>
</dbReference>
<dbReference type="Proteomes" id="UP001595710">
    <property type="component" value="Unassembled WGS sequence"/>
</dbReference>
<dbReference type="RefSeq" id="WP_290282161.1">
    <property type="nucleotide sequence ID" value="NZ_JAUFQI010000001.1"/>
</dbReference>
<dbReference type="InterPro" id="IPR036737">
    <property type="entry name" value="OmpA-like_sf"/>
</dbReference>
<feature type="domain" description="OmpA-like" evidence="2">
    <location>
        <begin position="473"/>
        <end position="596"/>
    </location>
</feature>
<dbReference type="Pfam" id="PF00691">
    <property type="entry name" value="OmpA"/>
    <property type="match status" value="1"/>
</dbReference>
<dbReference type="CDD" id="cd07185">
    <property type="entry name" value="OmpA_C-like"/>
    <property type="match status" value="1"/>
</dbReference>
<evidence type="ECO:0000313" key="3">
    <source>
        <dbReference type="EMBL" id="MFC3700396.1"/>
    </source>
</evidence>
<proteinExistence type="predicted"/>
<dbReference type="SUPFAM" id="SSF103088">
    <property type="entry name" value="OmpA-like"/>
    <property type="match status" value="1"/>
</dbReference>
<dbReference type="InterPro" id="IPR006665">
    <property type="entry name" value="OmpA-like"/>
</dbReference>
<evidence type="ECO:0000313" key="4">
    <source>
        <dbReference type="Proteomes" id="UP001595710"/>
    </source>
</evidence>
<keyword evidence="1" id="KW-0472">Membrane</keyword>
<sequence length="605" mass="67308">MKPIERGSVGNIEDYTRQQDEVDRLRSLVLGDEYQEALESLLSKESDEDRVANVVSEAIKKRSKQDDSVTRSLAPIVDSALKTSIDENPNRIINVIFPILGPAVRRAVSVALADMFQSLNSILEQSLNIKSFWWRFKANRAGIPYAQYVLLNSLKFRVEQVLLVHRETGLLLNHVAQPEIQTQDPELVSSMLTAILDFITDSFEQDRSGTLEGIRFGEFQLHISAGPDVIIAAAVRGIVSEQVRITLDEASEQIQAGFAQEIETFNGDLDPFSETHTILKACLLSQALEVEKKPKIPFAAIVVLLITVGLIVNSVYTQYIYSQEYQRIITILKLEPGYALVSHERAGDLITGSLLRDPMSRLVSSVSKDISSDLMQLSLDEQIVYFQLPENAGSVESVDVSESIQTLLSNFDQVKAFEQNGELRLSGIISQESLKKIMSSAEFNDFYNRVDFSDVTILQAENLAKASITQSDQYQQLIQEVGSVSFYFLPSSLALTQESQVELLRLVKNLKQLNSLHTDYGFPAFELLIVGFADSQGSVDANQRISQLRASHVKDMLVENGVDSTLIVSWGFGHVDGSELSADSQRRVSVSLYSELESDVVKGIQ</sequence>
<name>A0ABV7WNP4_9GAMM</name>
<accession>A0ABV7WNP4</accession>
<keyword evidence="4" id="KW-1185">Reference proteome</keyword>
<organism evidence="3 4">
    <name type="scientific">Reinekea marina</name>
    <dbReference type="NCBI Taxonomy" id="1310421"/>
    <lineage>
        <taxon>Bacteria</taxon>
        <taxon>Pseudomonadati</taxon>
        <taxon>Pseudomonadota</taxon>
        <taxon>Gammaproteobacteria</taxon>
        <taxon>Oceanospirillales</taxon>
        <taxon>Saccharospirillaceae</taxon>
        <taxon>Reinekea</taxon>
    </lineage>
</organism>
<comment type="caution">
    <text evidence="3">The sequence shown here is derived from an EMBL/GenBank/DDBJ whole genome shotgun (WGS) entry which is preliminary data.</text>
</comment>
<gene>
    <name evidence="3" type="ORF">ACFOND_01990</name>
</gene>
<evidence type="ECO:0000259" key="2">
    <source>
        <dbReference type="PROSITE" id="PS51123"/>
    </source>
</evidence>
<dbReference type="Gene3D" id="3.30.1330.60">
    <property type="entry name" value="OmpA-like domain"/>
    <property type="match status" value="1"/>
</dbReference>
<protein>
    <submittedName>
        <fullName evidence="3">OmpA family protein</fullName>
    </submittedName>
</protein>
<reference evidence="4" key="1">
    <citation type="journal article" date="2019" name="Int. J. Syst. Evol. Microbiol.">
        <title>The Global Catalogue of Microorganisms (GCM) 10K type strain sequencing project: providing services to taxonomists for standard genome sequencing and annotation.</title>
        <authorList>
            <consortium name="The Broad Institute Genomics Platform"/>
            <consortium name="The Broad Institute Genome Sequencing Center for Infectious Disease"/>
            <person name="Wu L."/>
            <person name="Ma J."/>
        </authorList>
    </citation>
    <scope>NUCLEOTIDE SEQUENCE [LARGE SCALE GENOMIC DNA]</scope>
    <source>
        <strain evidence="4">CECT 8288</strain>
    </source>
</reference>
<evidence type="ECO:0000256" key="1">
    <source>
        <dbReference type="PROSITE-ProRule" id="PRU00473"/>
    </source>
</evidence>
<dbReference type="PROSITE" id="PS51123">
    <property type="entry name" value="OMPA_2"/>
    <property type="match status" value="1"/>
</dbReference>